<evidence type="ECO:0000259" key="10">
    <source>
        <dbReference type="PROSITE" id="PS50893"/>
    </source>
</evidence>
<keyword evidence="2" id="KW-0813">Transport</keyword>
<dbReference type="Gene3D" id="1.20.1560.10">
    <property type="entry name" value="ABC transporter type 1, transmembrane domain"/>
    <property type="match status" value="1"/>
</dbReference>
<dbReference type="PROSITE" id="PS00211">
    <property type="entry name" value="ABC_TRANSPORTER_1"/>
    <property type="match status" value="1"/>
</dbReference>
<protein>
    <submittedName>
        <fullName evidence="12">ABC-type multidrug transport system, ATPase and permease component</fullName>
    </submittedName>
</protein>
<dbReference type="PANTHER" id="PTHR43394">
    <property type="entry name" value="ATP-DEPENDENT PERMEASE MDL1, MITOCHONDRIAL"/>
    <property type="match status" value="1"/>
</dbReference>
<keyword evidence="3" id="KW-1003">Cell membrane</keyword>
<evidence type="ECO:0000313" key="13">
    <source>
        <dbReference type="Proteomes" id="UP000013520"/>
    </source>
</evidence>
<evidence type="ECO:0000256" key="3">
    <source>
        <dbReference type="ARBA" id="ARBA00022475"/>
    </source>
</evidence>
<dbReference type="InterPro" id="IPR027417">
    <property type="entry name" value="P-loop_NTPase"/>
</dbReference>
<dbReference type="HOGENOM" id="CLU_000604_84_3_9"/>
<dbReference type="RefSeq" id="WP_006523411.1">
    <property type="nucleotide sequence ID" value="NC_021184.1"/>
</dbReference>
<dbReference type="PANTHER" id="PTHR43394:SF1">
    <property type="entry name" value="ATP-BINDING CASSETTE SUB-FAMILY B MEMBER 10, MITOCHONDRIAL"/>
    <property type="match status" value="1"/>
</dbReference>
<evidence type="ECO:0000256" key="5">
    <source>
        <dbReference type="ARBA" id="ARBA00022741"/>
    </source>
</evidence>
<dbReference type="CDD" id="cd18548">
    <property type="entry name" value="ABC_6TM_Tm287_like"/>
    <property type="match status" value="1"/>
</dbReference>
<evidence type="ECO:0000256" key="8">
    <source>
        <dbReference type="ARBA" id="ARBA00023136"/>
    </source>
</evidence>
<dbReference type="FunFam" id="1.20.1560.10:FF:000040">
    <property type="entry name" value="Multidrug ABC transporter ATP-binding protein"/>
    <property type="match status" value="1"/>
</dbReference>
<dbReference type="GO" id="GO:0015421">
    <property type="term" value="F:ABC-type oligopeptide transporter activity"/>
    <property type="evidence" value="ECO:0007669"/>
    <property type="project" value="TreeGrafter"/>
</dbReference>
<dbReference type="GO" id="GO:0016887">
    <property type="term" value="F:ATP hydrolysis activity"/>
    <property type="evidence" value="ECO:0007669"/>
    <property type="project" value="InterPro"/>
</dbReference>
<comment type="subcellular location">
    <subcellularLocation>
        <location evidence="1">Cell membrane</location>
        <topology evidence="1">Multi-pass membrane protein</topology>
    </subcellularLocation>
</comment>
<proteinExistence type="predicted"/>
<dbReference type="InterPro" id="IPR036640">
    <property type="entry name" value="ABC1_TM_sf"/>
</dbReference>
<feature type="domain" description="ABC transporter" evidence="10">
    <location>
        <begin position="377"/>
        <end position="612"/>
    </location>
</feature>
<dbReference type="EMBL" id="CP003273">
    <property type="protein sequence ID" value="AGL02750.1"/>
    <property type="molecule type" value="Genomic_DNA"/>
</dbReference>
<dbReference type="SUPFAM" id="SSF90123">
    <property type="entry name" value="ABC transporter transmembrane region"/>
    <property type="match status" value="1"/>
</dbReference>
<dbReference type="Proteomes" id="UP000013520">
    <property type="component" value="Chromosome"/>
</dbReference>
<evidence type="ECO:0000313" key="12">
    <source>
        <dbReference type="EMBL" id="AGL02750.1"/>
    </source>
</evidence>
<keyword evidence="13" id="KW-1185">Reference proteome</keyword>
<dbReference type="SUPFAM" id="SSF52540">
    <property type="entry name" value="P-loop containing nucleoside triphosphate hydrolases"/>
    <property type="match status" value="1"/>
</dbReference>
<dbReference type="Pfam" id="PF00664">
    <property type="entry name" value="ABC_membrane"/>
    <property type="match status" value="1"/>
</dbReference>
<keyword evidence="6" id="KW-0067">ATP-binding</keyword>
<dbReference type="KEGG" id="dgi:Desgi_3407"/>
<dbReference type="STRING" id="767817.Desgi_3407"/>
<dbReference type="GO" id="GO:0005886">
    <property type="term" value="C:plasma membrane"/>
    <property type="evidence" value="ECO:0007669"/>
    <property type="project" value="UniProtKB-SubCell"/>
</dbReference>
<dbReference type="InterPro" id="IPR003593">
    <property type="entry name" value="AAA+_ATPase"/>
</dbReference>
<feature type="transmembrane region" description="Helical" evidence="9">
    <location>
        <begin position="155"/>
        <end position="174"/>
    </location>
</feature>
<gene>
    <name evidence="12" type="ORF">Desgi_3407</name>
</gene>
<dbReference type="InterPro" id="IPR017871">
    <property type="entry name" value="ABC_transporter-like_CS"/>
</dbReference>
<keyword evidence="5" id="KW-0547">Nucleotide-binding</keyword>
<evidence type="ECO:0000256" key="4">
    <source>
        <dbReference type="ARBA" id="ARBA00022692"/>
    </source>
</evidence>
<evidence type="ECO:0000256" key="2">
    <source>
        <dbReference type="ARBA" id="ARBA00022448"/>
    </source>
</evidence>
<feature type="domain" description="ABC transmembrane type-1" evidence="11">
    <location>
        <begin position="16"/>
        <end position="298"/>
    </location>
</feature>
<dbReference type="eggNOG" id="COG1132">
    <property type="taxonomic scope" value="Bacteria"/>
</dbReference>
<dbReference type="FunFam" id="3.40.50.300:FF:000854">
    <property type="entry name" value="Multidrug ABC transporter ATP-binding protein"/>
    <property type="match status" value="1"/>
</dbReference>
<keyword evidence="8 9" id="KW-0472">Membrane</keyword>
<dbReference type="AlphaFoldDB" id="R4KQ93"/>
<evidence type="ECO:0000256" key="9">
    <source>
        <dbReference type="SAM" id="Phobius"/>
    </source>
</evidence>
<feature type="transmembrane region" description="Helical" evidence="9">
    <location>
        <begin position="239"/>
        <end position="258"/>
    </location>
</feature>
<evidence type="ECO:0000256" key="6">
    <source>
        <dbReference type="ARBA" id="ARBA00022840"/>
    </source>
</evidence>
<evidence type="ECO:0000256" key="1">
    <source>
        <dbReference type="ARBA" id="ARBA00004651"/>
    </source>
</evidence>
<dbReference type="Pfam" id="PF00005">
    <property type="entry name" value="ABC_tran"/>
    <property type="match status" value="1"/>
</dbReference>
<dbReference type="InterPro" id="IPR003439">
    <property type="entry name" value="ABC_transporter-like_ATP-bd"/>
</dbReference>
<name>R4KQ93_9FIRM</name>
<dbReference type="OrthoDB" id="9771903at2"/>
<dbReference type="GO" id="GO:0005524">
    <property type="term" value="F:ATP binding"/>
    <property type="evidence" value="ECO:0007669"/>
    <property type="project" value="UniProtKB-KW"/>
</dbReference>
<dbReference type="PROSITE" id="PS50929">
    <property type="entry name" value="ABC_TM1F"/>
    <property type="match status" value="1"/>
</dbReference>
<keyword evidence="7 9" id="KW-1133">Transmembrane helix</keyword>
<evidence type="ECO:0000259" key="11">
    <source>
        <dbReference type="PROSITE" id="PS50929"/>
    </source>
</evidence>
<dbReference type="SMART" id="SM00382">
    <property type="entry name" value="AAA"/>
    <property type="match status" value="1"/>
</dbReference>
<keyword evidence="4 9" id="KW-0812">Transmembrane</keyword>
<feature type="transmembrane region" description="Helical" evidence="9">
    <location>
        <begin position="52"/>
        <end position="73"/>
    </location>
</feature>
<dbReference type="InterPro" id="IPR039421">
    <property type="entry name" value="Type_1_exporter"/>
</dbReference>
<dbReference type="Gene3D" id="3.40.50.300">
    <property type="entry name" value="P-loop containing nucleotide triphosphate hydrolases"/>
    <property type="match status" value="1"/>
</dbReference>
<dbReference type="PROSITE" id="PS50893">
    <property type="entry name" value="ABC_TRANSPORTER_2"/>
    <property type="match status" value="1"/>
</dbReference>
<feature type="transmembrane region" description="Helical" evidence="9">
    <location>
        <begin position="278"/>
        <end position="296"/>
    </location>
</feature>
<organism evidence="12 13">
    <name type="scientific">Desulfoscipio gibsoniae DSM 7213</name>
    <dbReference type="NCBI Taxonomy" id="767817"/>
    <lineage>
        <taxon>Bacteria</taxon>
        <taxon>Bacillati</taxon>
        <taxon>Bacillota</taxon>
        <taxon>Clostridia</taxon>
        <taxon>Eubacteriales</taxon>
        <taxon>Desulfallaceae</taxon>
        <taxon>Desulfoscipio</taxon>
    </lineage>
</organism>
<reference evidence="12 13" key="1">
    <citation type="submission" date="2012-01" db="EMBL/GenBank/DDBJ databases">
        <title>Complete sequence of Desulfotomaculum gibsoniae DSM 7213.</title>
        <authorList>
            <consortium name="US DOE Joint Genome Institute"/>
            <person name="Lucas S."/>
            <person name="Han J."/>
            <person name="Lapidus A."/>
            <person name="Cheng J.-F."/>
            <person name="Goodwin L."/>
            <person name="Pitluck S."/>
            <person name="Peters L."/>
            <person name="Ovchinnikova G."/>
            <person name="Teshima H."/>
            <person name="Detter J.C."/>
            <person name="Han C."/>
            <person name="Tapia R."/>
            <person name="Land M."/>
            <person name="Hauser L."/>
            <person name="Kyrpides N."/>
            <person name="Ivanova N."/>
            <person name="Pagani I."/>
            <person name="Parshina S."/>
            <person name="Plugge C."/>
            <person name="Muyzer G."/>
            <person name="Kuever J."/>
            <person name="Ivanova A."/>
            <person name="Nazina T."/>
            <person name="Klenk H.-P."/>
            <person name="Brambilla E."/>
            <person name="Spring S."/>
            <person name="Stams A.F."/>
            <person name="Woyke T."/>
        </authorList>
    </citation>
    <scope>NUCLEOTIDE SEQUENCE [LARGE SCALE GENOMIC DNA]</scope>
    <source>
        <strain evidence="12 13">DSM 7213</strain>
    </source>
</reference>
<sequence>MLKLFKIIKPYRIVVAFILVLIFLQSLAELYLPTIMADIVDTGIVRGDISYIIKMGVVMLLVAAGGTVCAFVASFSSAKISAKFGQLLRGRVFAHVEEFSLQEFDNLGTASLINRATNDITQVQQLLTMMLRMMVRAPMMCAGGIIMAVSKDAGLSLVIVAVIPILVASVYVVMAKSMPLYKAMQAKLDKLNLVLRENLTGVRVIRAFNRAVYEQERFDAANLDLTGTAIKVNKVMATMMPLMMLVLNFSIIGIIWFGSLRIEHGGIQVGDLMAFIQYAMQILFALMMFSMMIVMIPRASVSAARINEVLDTAPVIRDTAGAGKAGIPDCVTQFEQREDTSHQSMGTSPPTGNVTDGISSKREMALLETIGSSGVCIKFINVTFSYPGAEKPALANISFTAEPGEVTAIIGGTGSGKSTLVNLIPRFYDVDSGGVLVDGVDVRQWLQSDLRAKIGLVPQKAMLFSGTVADNIRYGKEDATDQEIWRAARVAQAASFIADLKDGFDTVIAQGGTNVSGGQKQRLTIARALVRRPMIYLFDDSFSALDFKTDAELRAALRKETAGATVLMVTQRVSTVLNADKIIVLDKGRIAGLGKHRQLMETCEVYREIVSSQLAGGELA</sequence>
<accession>R4KQ93</accession>
<evidence type="ECO:0000256" key="7">
    <source>
        <dbReference type="ARBA" id="ARBA00022989"/>
    </source>
</evidence>
<dbReference type="InterPro" id="IPR011527">
    <property type="entry name" value="ABC1_TM_dom"/>
</dbReference>